<evidence type="ECO:0000259" key="6">
    <source>
        <dbReference type="Pfam" id="PF05175"/>
    </source>
</evidence>
<keyword evidence="2 5" id="KW-0808">Transferase</keyword>
<dbReference type="InterPro" id="IPR007848">
    <property type="entry name" value="Small_mtfrase_dom"/>
</dbReference>
<comment type="caution">
    <text evidence="8">The sequence shown here is derived from an EMBL/GenBank/DDBJ whole genome shotgun (WGS) entry which is preliminary data.</text>
</comment>
<dbReference type="NCBIfam" id="TIGR00536">
    <property type="entry name" value="hemK_fam"/>
    <property type="match status" value="1"/>
</dbReference>
<feature type="binding site" evidence="5">
    <location>
        <begin position="119"/>
        <end position="123"/>
    </location>
    <ligand>
        <name>S-adenosyl-L-methionine</name>
        <dbReference type="ChEBI" id="CHEBI:59789"/>
    </ligand>
</feature>
<dbReference type="Pfam" id="PF17827">
    <property type="entry name" value="PrmC_N"/>
    <property type="match status" value="1"/>
</dbReference>
<dbReference type="PROSITE" id="PS00092">
    <property type="entry name" value="N6_MTASE"/>
    <property type="match status" value="1"/>
</dbReference>
<evidence type="ECO:0000313" key="8">
    <source>
        <dbReference type="EMBL" id="MFC4386499.1"/>
    </source>
</evidence>
<dbReference type="PANTHER" id="PTHR18895">
    <property type="entry name" value="HEMK METHYLTRANSFERASE"/>
    <property type="match status" value="1"/>
</dbReference>
<name>A0ABV8VQL3_9BACI</name>
<feature type="binding site" evidence="5">
    <location>
        <position position="169"/>
    </location>
    <ligand>
        <name>S-adenosyl-L-methionine</name>
        <dbReference type="ChEBI" id="CHEBI:59789"/>
    </ligand>
</feature>
<evidence type="ECO:0000256" key="5">
    <source>
        <dbReference type="HAMAP-Rule" id="MF_02126"/>
    </source>
</evidence>
<proteinExistence type="inferred from homology"/>
<dbReference type="InterPro" id="IPR050320">
    <property type="entry name" value="N5-glutamine_MTase"/>
</dbReference>
<feature type="binding site" evidence="5">
    <location>
        <position position="142"/>
    </location>
    <ligand>
        <name>S-adenosyl-L-methionine</name>
        <dbReference type="ChEBI" id="CHEBI:59789"/>
    </ligand>
</feature>
<dbReference type="GO" id="GO:0032259">
    <property type="term" value="P:methylation"/>
    <property type="evidence" value="ECO:0007669"/>
    <property type="project" value="UniProtKB-KW"/>
</dbReference>
<keyword evidence="9" id="KW-1185">Reference proteome</keyword>
<evidence type="ECO:0000256" key="3">
    <source>
        <dbReference type="ARBA" id="ARBA00022691"/>
    </source>
</evidence>
<reference evidence="9" key="1">
    <citation type="journal article" date="2019" name="Int. J. Syst. Evol. Microbiol.">
        <title>The Global Catalogue of Microorganisms (GCM) 10K type strain sequencing project: providing services to taxonomists for standard genome sequencing and annotation.</title>
        <authorList>
            <consortium name="The Broad Institute Genomics Platform"/>
            <consortium name="The Broad Institute Genome Sequencing Center for Infectious Disease"/>
            <person name="Wu L."/>
            <person name="Ma J."/>
        </authorList>
    </citation>
    <scope>NUCLEOTIDE SEQUENCE [LARGE SCALE GENOMIC DNA]</scope>
    <source>
        <strain evidence="9">KACC 14058</strain>
    </source>
</reference>
<feature type="binding site" evidence="5">
    <location>
        <begin position="186"/>
        <end position="189"/>
    </location>
    <ligand>
        <name>substrate</name>
    </ligand>
</feature>
<dbReference type="InterPro" id="IPR004556">
    <property type="entry name" value="HemK-like"/>
</dbReference>
<dbReference type="InterPro" id="IPR040758">
    <property type="entry name" value="PrmC_N"/>
</dbReference>
<dbReference type="Gene3D" id="1.10.8.10">
    <property type="entry name" value="DNA helicase RuvA subunit, C-terminal domain"/>
    <property type="match status" value="1"/>
</dbReference>
<feature type="binding site" evidence="5">
    <location>
        <position position="186"/>
    </location>
    <ligand>
        <name>S-adenosyl-L-methionine</name>
        <dbReference type="ChEBI" id="CHEBI:59789"/>
    </ligand>
</feature>
<comment type="similarity">
    <text evidence="5">Belongs to the protein N5-glutamine methyltransferase family. PrmC subfamily.</text>
</comment>
<dbReference type="EMBL" id="JBHSDV010000001">
    <property type="protein sequence ID" value="MFC4386499.1"/>
    <property type="molecule type" value="Genomic_DNA"/>
</dbReference>
<feature type="domain" description="Methyltransferase small" evidence="6">
    <location>
        <begin position="110"/>
        <end position="190"/>
    </location>
</feature>
<feature type="domain" description="Release factor glutamine methyltransferase N-terminal" evidence="7">
    <location>
        <begin position="5"/>
        <end position="74"/>
    </location>
</feature>
<keyword evidence="1 5" id="KW-0489">Methyltransferase</keyword>
<dbReference type="InterPro" id="IPR029063">
    <property type="entry name" value="SAM-dependent_MTases_sf"/>
</dbReference>
<dbReference type="InterPro" id="IPR019874">
    <property type="entry name" value="RF_methyltr_PrmC"/>
</dbReference>
<organism evidence="8 9">
    <name type="scientific">Gracilibacillus marinus</name>
    <dbReference type="NCBI Taxonomy" id="630535"/>
    <lineage>
        <taxon>Bacteria</taxon>
        <taxon>Bacillati</taxon>
        <taxon>Bacillota</taxon>
        <taxon>Bacilli</taxon>
        <taxon>Bacillales</taxon>
        <taxon>Bacillaceae</taxon>
        <taxon>Gracilibacillus</taxon>
    </lineage>
</organism>
<evidence type="ECO:0000313" key="9">
    <source>
        <dbReference type="Proteomes" id="UP001595880"/>
    </source>
</evidence>
<evidence type="ECO:0000256" key="2">
    <source>
        <dbReference type="ARBA" id="ARBA00022679"/>
    </source>
</evidence>
<dbReference type="InterPro" id="IPR002052">
    <property type="entry name" value="DNA_methylase_N6_adenine_CS"/>
</dbReference>
<dbReference type="Pfam" id="PF05175">
    <property type="entry name" value="MTS"/>
    <property type="match status" value="1"/>
</dbReference>
<dbReference type="HAMAP" id="MF_02126">
    <property type="entry name" value="RF_methyltr_PrmC"/>
    <property type="match status" value="1"/>
</dbReference>
<comment type="function">
    <text evidence="5">Methylates the class 1 translation termination release factors RF1/PrfA and RF2/PrfB on the glutamine residue of the universally conserved GGQ motif.</text>
</comment>
<gene>
    <name evidence="5 8" type="primary">prmC</name>
    <name evidence="8" type="ORF">ACFOZ1_01620</name>
</gene>
<evidence type="ECO:0000256" key="1">
    <source>
        <dbReference type="ARBA" id="ARBA00022603"/>
    </source>
</evidence>
<keyword evidence="3 5" id="KW-0949">S-adenosyl-L-methionine</keyword>
<sequence length="284" mass="32307">MTIYEALKWASSFLEEAGREHRIAEIVLLHELNWNKTKLLTSLREELDEQILQSFQEKVKRHAETGVPVQHLTGIEYFYGREFCVNNHVLIPRQETEELVQYAIEAAQSKEKPIIADIGTGSGVIAVTIAKELEQCHVHAVDVSPEALTVAKENARIHQAPVTFYQGSFLEPLQKNEIVVDILVSNPPYIPYEDKETLSDTVINFDPALALFADHHGLAAYEEIVLQAKDVLAEDGWILFEIGHQQGEAVAQLLKHHFPQSDVKIIKDINKKDRIVWMKNYPQK</sequence>
<evidence type="ECO:0000259" key="7">
    <source>
        <dbReference type="Pfam" id="PF17827"/>
    </source>
</evidence>
<dbReference type="EC" id="2.1.1.297" evidence="5"/>
<dbReference type="Gene3D" id="3.40.50.150">
    <property type="entry name" value="Vaccinia Virus protein VP39"/>
    <property type="match status" value="1"/>
</dbReference>
<dbReference type="SUPFAM" id="SSF53335">
    <property type="entry name" value="S-adenosyl-L-methionine-dependent methyltransferases"/>
    <property type="match status" value="1"/>
</dbReference>
<dbReference type="PANTHER" id="PTHR18895:SF74">
    <property type="entry name" value="MTRF1L RELEASE FACTOR GLUTAMINE METHYLTRANSFERASE"/>
    <property type="match status" value="1"/>
</dbReference>
<dbReference type="GO" id="GO:0102559">
    <property type="term" value="F:peptide chain release factor N(5)-glutamine methyltransferase activity"/>
    <property type="evidence" value="ECO:0007669"/>
    <property type="project" value="UniProtKB-EC"/>
</dbReference>
<accession>A0ABV8VQL3</accession>
<dbReference type="CDD" id="cd02440">
    <property type="entry name" value="AdoMet_MTases"/>
    <property type="match status" value="1"/>
</dbReference>
<dbReference type="Proteomes" id="UP001595880">
    <property type="component" value="Unassembled WGS sequence"/>
</dbReference>
<comment type="catalytic activity">
    <reaction evidence="4 5">
        <text>L-glutaminyl-[peptide chain release factor] + S-adenosyl-L-methionine = N(5)-methyl-L-glutaminyl-[peptide chain release factor] + S-adenosyl-L-homocysteine + H(+)</text>
        <dbReference type="Rhea" id="RHEA:42896"/>
        <dbReference type="Rhea" id="RHEA-COMP:10271"/>
        <dbReference type="Rhea" id="RHEA-COMP:10272"/>
        <dbReference type="ChEBI" id="CHEBI:15378"/>
        <dbReference type="ChEBI" id="CHEBI:30011"/>
        <dbReference type="ChEBI" id="CHEBI:57856"/>
        <dbReference type="ChEBI" id="CHEBI:59789"/>
        <dbReference type="ChEBI" id="CHEBI:61891"/>
        <dbReference type="EC" id="2.1.1.297"/>
    </reaction>
</comment>
<evidence type="ECO:0000256" key="4">
    <source>
        <dbReference type="ARBA" id="ARBA00048391"/>
    </source>
</evidence>
<protein>
    <recommendedName>
        <fullName evidence="5">Release factor glutamine methyltransferase</fullName>
        <shortName evidence="5">RF MTase</shortName>
        <ecNumber evidence="5">2.1.1.297</ecNumber>
    </recommendedName>
    <alternativeName>
        <fullName evidence="5">N5-glutamine methyltransferase PrmC</fullName>
    </alternativeName>
    <alternativeName>
        <fullName evidence="5">Protein-(glutamine-N5) MTase PrmC</fullName>
    </alternativeName>
    <alternativeName>
        <fullName evidence="5">Protein-glutamine N-methyltransferase PrmC</fullName>
    </alternativeName>
</protein>
<dbReference type="RefSeq" id="WP_390195153.1">
    <property type="nucleotide sequence ID" value="NZ_JBHSDV010000001.1"/>
</dbReference>
<dbReference type="NCBIfam" id="TIGR03534">
    <property type="entry name" value="RF_mod_PrmC"/>
    <property type="match status" value="1"/>
</dbReference>